<gene>
    <name evidence="13 15" type="primary">cysS</name>
    <name evidence="15" type="ORF">V3328_15515</name>
</gene>
<keyword evidence="7 13" id="KW-0547">Nucleotide-binding</keyword>
<protein>
    <recommendedName>
        <fullName evidence="13">Cysteine--tRNA ligase</fullName>
        <ecNumber evidence="13">6.1.1.16</ecNumber>
    </recommendedName>
    <alternativeName>
        <fullName evidence="13">Cysteinyl-tRNA synthetase</fullName>
        <shortName evidence="13">CysRS</shortName>
    </alternativeName>
</protein>
<keyword evidence="6 13" id="KW-0479">Metal-binding</keyword>
<dbReference type="RefSeq" id="WP_340330594.1">
    <property type="nucleotide sequence ID" value="NZ_JAZHOF010000006.1"/>
</dbReference>
<comment type="catalytic activity">
    <reaction evidence="12 13">
        <text>tRNA(Cys) + L-cysteine + ATP = L-cysteinyl-tRNA(Cys) + AMP + diphosphate</text>
        <dbReference type="Rhea" id="RHEA:17773"/>
        <dbReference type="Rhea" id="RHEA-COMP:9661"/>
        <dbReference type="Rhea" id="RHEA-COMP:9679"/>
        <dbReference type="ChEBI" id="CHEBI:30616"/>
        <dbReference type="ChEBI" id="CHEBI:33019"/>
        <dbReference type="ChEBI" id="CHEBI:35235"/>
        <dbReference type="ChEBI" id="CHEBI:78442"/>
        <dbReference type="ChEBI" id="CHEBI:78517"/>
        <dbReference type="ChEBI" id="CHEBI:456215"/>
        <dbReference type="EC" id="6.1.1.16"/>
    </reaction>
</comment>
<evidence type="ECO:0000256" key="9">
    <source>
        <dbReference type="ARBA" id="ARBA00022840"/>
    </source>
</evidence>
<feature type="domain" description="Cysteinyl-tRNA synthetase class Ia DALR" evidence="14">
    <location>
        <begin position="346"/>
        <end position="397"/>
    </location>
</feature>
<dbReference type="GO" id="GO:0006423">
    <property type="term" value="P:cysteinyl-tRNA aminoacylation"/>
    <property type="evidence" value="ECO:0007669"/>
    <property type="project" value="UniProtKB-UniRule"/>
</dbReference>
<dbReference type="InterPro" id="IPR024909">
    <property type="entry name" value="Cys-tRNA/MSH_ligase"/>
</dbReference>
<comment type="cofactor">
    <cofactor evidence="13">
        <name>Zn(2+)</name>
        <dbReference type="ChEBI" id="CHEBI:29105"/>
    </cofactor>
    <text evidence="13">Binds 1 zinc ion per subunit.</text>
</comment>
<name>A0AAW9RYB3_9HYPH</name>
<dbReference type="FunFam" id="3.40.50.620:FF:000068">
    <property type="entry name" value="Cysteine--tRNA ligase"/>
    <property type="match status" value="1"/>
</dbReference>
<evidence type="ECO:0000256" key="12">
    <source>
        <dbReference type="ARBA" id="ARBA00047398"/>
    </source>
</evidence>
<sequence length="470" mass="52118">MALRLYNTLTRQKEDFSPLDPSNVRMYVCGPTVYDFAHIGNARPAIVFDVLFRLLRHEFGAAHVTYVRNITDVDDKINARAARDYPDSPLNEAIRKVTETTERQYHEDIEALGCLPPTLEPRATEHIADMKALIDRLVAAGNAYVAEGHVLFDVPSMPDYGTLSRRSLDELQAGARVDVAPYKKDPMDFVLWKPSKPGEPAWESPAGIAAPGRPGWHIECSAMSWKHLGETFDIHGGGIDLVFPHHENERAQTCCAFHTDRMAQVWMHNGFLQVEGEKMAKSAGNFVTIRELLEEWPGPALRLTMLQTHYRQPINWTRKGIETAVATLDDWFASASQTSTTEPSAGVVEALADDLNTPKAIAELHALRARAEAGDAEAGQSLAANLAFFGFDRPAYTAWRQARDAAAREVAGDLEPTVERLIAARIDARGAKNWAEADRIRDELVAMGIVLMDGKDPETGALVTKWELAR</sequence>
<comment type="similarity">
    <text evidence="2 13">Belongs to the class-I aminoacyl-tRNA synthetase family.</text>
</comment>
<evidence type="ECO:0000256" key="3">
    <source>
        <dbReference type="ARBA" id="ARBA00011245"/>
    </source>
</evidence>
<comment type="subcellular location">
    <subcellularLocation>
        <location evidence="1 13">Cytoplasm</location>
    </subcellularLocation>
</comment>
<dbReference type="HAMAP" id="MF_00041">
    <property type="entry name" value="Cys_tRNA_synth"/>
    <property type="match status" value="1"/>
</dbReference>
<dbReference type="GO" id="GO:0004817">
    <property type="term" value="F:cysteine-tRNA ligase activity"/>
    <property type="evidence" value="ECO:0007669"/>
    <property type="project" value="UniProtKB-UniRule"/>
</dbReference>
<evidence type="ECO:0000256" key="8">
    <source>
        <dbReference type="ARBA" id="ARBA00022833"/>
    </source>
</evidence>
<feature type="short sequence motif" description="'HIGH' region" evidence="13">
    <location>
        <begin position="31"/>
        <end position="41"/>
    </location>
</feature>
<dbReference type="Pfam" id="PF09190">
    <property type="entry name" value="DALR_2"/>
    <property type="match status" value="1"/>
</dbReference>
<keyword evidence="5 13" id="KW-0436">Ligase</keyword>
<evidence type="ECO:0000256" key="7">
    <source>
        <dbReference type="ARBA" id="ARBA00022741"/>
    </source>
</evidence>
<evidence type="ECO:0000313" key="16">
    <source>
        <dbReference type="Proteomes" id="UP001378188"/>
    </source>
</evidence>
<dbReference type="InterPro" id="IPR009080">
    <property type="entry name" value="tRNAsynth_Ia_anticodon-bd"/>
</dbReference>
<dbReference type="GO" id="GO:0005524">
    <property type="term" value="F:ATP binding"/>
    <property type="evidence" value="ECO:0007669"/>
    <property type="project" value="UniProtKB-UniRule"/>
</dbReference>
<feature type="binding site" evidence="13">
    <location>
        <position position="245"/>
    </location>
    <ligand>
        <name>Zn(2+)</name>
        <dbReference type="ChEBI" id="CHEBI:29105"/>
    </ligand>
</feature>
<dbReference type="Proteomes" id="UP001378188">
    <property type="component" value="Unassembled WGS sequence"/>
</dbReference>
<evidence type="ECO:0000256" key="13">
    <source>
        <dbReference type="HAMAP-Rule" id="MF_00041"/>
    </source>
</evidence>
<dbReference type="InterPro" id="IPR056411">
    <property type="entry name" value="CysS_C"/>
</dbReference>
<comment type="caution">
    <text evidence="15">The sequence shown here is derived from an EMBL/GenBank/DDBJ whole genome shotgun (WGS) entry which is preliminary data.</text>
</comment>
<dbReference type="PRINTS" id="PR00983">
    <property type="entry name" value="TRNASYNTHCYS"/>
</dbReference>
<accession>A0AAW9RYB3</accession>
<evidence type="ECO:0000256" key="4">
    <source>
        <dbReference type="ARBA" id="ARBA00022490"/>
    </source>
</evidence>
<keyword evidence="16" id="KW-1185">Reference proteome</keyword>
<dbReference type="Pfam" id="PF23493">
    <property type="entry name" value="CysS_C"/>
    <property type="match status" value="1"/>
</dbReference>
<comment type="subunit">
    <text evidence="3 13">Monomer.</text>
</comment>
<dbReference type="InterPro" id="IPR014729">
    <property type="entry name" value="Rossmann-like_a/b/a_fold"/>
</dbReference>
<dbReference type="EC" id="6.1.1.16" evidence="13"/>
<evidence type="ECO:0000256" key="2">
    <source>
        <dbReference type="ARBA" id="ARBA00005594"/>
    </source>
</evidence>
<keyword evidence="4 13" id="KW-0963">Cytoplasm</keyword>
<keyword evidence="9 13" id="KW-0067">ATP-binding</keyword>
<evidence type="ECO:0000256" key="5">
    <source>
        <dbReference type="ARBA" id="ARBA00022598"/>
    </source>
</evidence>
<dbReference type="GO" id="GO:0005829">
    <property type="term" value="C:cytosol"/>
    <property type="evidence" value="ECO:0007669"/>
    <property type="project" value="TreeGrafter"/>
</dbReference>
<keyword evidence="10 13" id="KW-0648">Protein biosynthesis</keyword>
<dbReference type="AlphaFoldDB" id="A0AAW9RYB3"/>
<reference evidence="15 16" key="1">
    <citation type="submission" date="2024-02" db="EMBL/GenBank/DDBJ databases">
        <title>Genome analysis and characterization of Microbaculum marinisediminis sp. nov., isolated from marine sediment.</title>
        <authorList>
            <person name="Du Z.-J."/>
            <person name="Ye Y.-Q."/>
            <person name="Zhang Z.-R."/>
            <person name="Yuan S.-M."/>
            <person name="Zhang X.-Y."/>
        </authorList>
    </citation>
    <scope>NUCLEOTIDE SEQUENCE [LARGE SCALE GENOMIC DNA]</scope>
    <source>
        <strain evidence="15 16">SDUM1044001</strain>
    </source>
</reference>
<dbReference type="SUPFAM" id="SSF52374">
    <property type="entry name" value="Nucleotidylyl transferase"/>
    <property type="match status" value="1"/>
</dbReference>
<dbReference type="SUPFAM" id="SSF47323">
    <property type="entry name" value="Anticodon-binding domain of a subclass of class I aminoacyl-tRNA synthetases"/>
    <property type="match status" value="1"/>
</dbReference>
<evidence type="ECO:0000256" key="1">
    <source>
        <dbReference type="ARBA" id="ARBA00004496"/>
    </source>
</evidence>
<feature type="short sequence motif" description="'KMSKS' region" evidence="13">
    <location>
        <begin position="278"/>
        <end position="282"/>
    </location>
</feature>
<evidence type="ECO:0000256" key="10">
    <source>
        <dbReference type="ARBA" id="ARBA00022917"/>
    </source>
</evidence>
<dbReference type="Gene3D" id="3.40.50.620">
    <property type="entry name" value="HUPs"/>
    <property type="match status" value="1"/>
</dbReference>
<keyword evidence="8 13" id="KW-0862">Zinc</keyword>
<dbReference type="InterPro" id="IPR015273">
    <property type="entry name" value="Cys-tRNA-synt_Ia_DALR"/>
</dbReference>
<dbReference type="PANTHER" id="PTHR10890:SF3">
    <property type="entry name" value="CYSTEINE--TRNA LIGASE, CYTOPLASMIC"/>
    <property type="match status" value="1"/>
</dbReference>
<evidence type="ECO:0000313" key="15">
    <source>
        <dbReference type="EMBL" id="MEJ8572898.1"/>
    </source>
</evidence>
<dbReference type="GO" id="GO:0008270">
    <property type="term" value="F:zinc ion binding"/>
    <property type="evidence" value="ECO:0007669"/>
    <property type="project" value="UniProtKB-UniRule"/>
</dbReference>
<dbReference type="InterPro" id="IPR032678">
    <property type="entry name" value="tRNA-synt_1_cat_dom"/>
</dbReference>
<keyword evidence="11 13" id="KW-0030">Aminoacyl-tRNA synthetase</keyword>
<dbReference type="EMBL" id="JAZHOF010000006">
    <property type="protein sequence ID" value="MEJ8572898.1"/>
    <property type="molecule type" value="Genomic_DNA"/>
</dbReference>
<evidence type="ECO:0000256" key="6">
    <source>
        <dbReference type="ARBA" id="ARBA00022723"/>
    </source>
</evidence>
<feature type="binding site" evidence="13">
    <location>
        <position position="29"/>
    </location>
    <ligand>
        <name>Zn(2+)</name>
        <dbReference type="ChEBI" id="CHEBI:29105"/>
    </ligand>
</feature>
<dbReference type="SMART" id="SM00840">
    <property type="entry name" value="DALR_2"/>
    <property type="match status" value="1"/>
</dbReference>
<organism evidence="15 16">
    <name type="scientific">Microbaculum marinum</name>
    <dbReference type="NCBI Taxonomy" id="1764581"/>
    <lineage>
        <taxon>Bacteria</taxon>
        <taxon>Pseudomonadati</taxon>
        <taxon>Pseudomonadota</taxon>
        <taxon>Alphaproteobacteria</taxon>
        <taxon>Hyphomicrobiales</taxon>
        <taxon>Tepidamorphaceae</taxon>
        <taxon>Microbaculum</taxon>
    </lineage>
</organism>
<dbReference type="NCBIfam" id="TIGR00435">
    <property type="entry name" value="cysS"/>
    <property type="match status" value="1"/>
</dbReference>
<dbReference type="CDD" id="cd00672">
    <property type="entry name" value="CysRS_core"/>
    <property type="match status" value="1"/>
</dbReference>
<feature type="binding site" evidence="13">
    <location>
        <position position="220"/>
    </location>
    <ligand>
        <name>Zn(2+)</name>
        <dbReference type="ChEBI" id="CHEBI:29105"/>
    </ligand>
</feature>
<proteinExistence type="inferred from homology"/>
<dbReference type="Gene3D" id="1.20.120.1910">
    <property type="entry name" value="Cysteine-tRNA ligase, C-terminal anti-codon recognition domain"/>
    <property type="match status" value="1"/>
</dbReference>
<dbReference type="Pfam" id="PF01406">
    <property type="entry name" value="tRNA-synt_1e"/>
    <property type="match status" value="1"/>
</dbReference>
<evidence type="ECO:0000256" key="11">
    <source>
        <dbReference type="ARBA" id="ARBA00023146"/>
    </source>
</evidence>
<feature type="binding site" evidence="13">
    <location>
        <position position="249"/>
    </location>
    <ligand>
        <name>Zn(2+)</name>
        <dbReference type="ChEBI" id="CHEBI:29105"/>
    </ligand>
</feature>
<evidence type="ECO:0000259" key="14">
    <source>
        <dbReference type="SMART" id="SM00840"/>
    </source>
</evidence>
<feature type="binding site" evidence="13">
    <location>
        <position position="281"/>
    </location>
    <ligand>
        <name>ATP</name>
        <dbReference type="ChEBI" id="CHEBI:30616"/>
    </ligand>
</feature>
<dbReference type="InterPro" id="IPR015803">
    <property type="entry name" value="Cys-tRNA-ligase"/>
</dbReference>
<dbReference type="PANTHER" id="PTHR10890">
    <property type="entry name" value="CYSTEINYL-TRNA SYNTHETASE"/>
    <property type="match status" value="1"/>
</dbReference>